<comment type="caution">
    <text evidence="3">The sequence shown here is derived from an EMBL/GenBank/DDBJ whole genome shotgun (WGS) entry which is preliminary data.</text>
</comment>
<dbReference type="Gene3D" id="3.30.70.1230">
    <property type="entry name" value="Nucleotide cyclase"/>
    <property type="match status" value="2"/>
</dbReference>
<dbReference type="Proteomes" id="UP001224775">
    <property type="component" value="Unassembled WGS sequence"/>
</dbReference>
<reference evidence="3" key="1">
    <citation type="submission" date="2023-06" db="EMBL/GenBank/DDBJ databases">
        <title>Survivors Of The Sea: Transcriptome response of Skeletonema marinoi to long-term dormancy.</title>
        <authorList>
            <person name="Pinder M.I.M."/>
            <person name="Kourtchenko O."/>
            <person name="Robertson E.K."/>
            <person name="Larsson T."/>
            <person name="Maumus F."/>
            <person name="Osuna-Cruz C.M."/>
            <person name="Vancaester E."/>
            <person name="Stenow R."/>
            <person name="Vandepoele K."/>
            <person name="Ploug H."/>
            <person name="Bruchert V."/>
            <person name="Godhe A."/>
            <person name="Topel M."/>
        </authorList>
    </citation>
    <scope>NUCLEOTIDE SEQUENCE</scope>
    <source>
        <strain evidence="3">R05AC</strain>
    </source>
</reference>
<feature type="compositionally biased region" description="Polar residues" evidence="1">
    <location>
        <begin position="377"/>
        <end position="389"/>
    </location>
</feature>
<dbReference type="InterPro" id="IPR050697">
    <property type="entry name" value="Adenylyl/Guanylyl_Cyclase_3/4"/>
</dbReference>
<dbReference type="InterPro" id="IPR001054">
    <property type="entry name" value="A/G_cyclase"/>
</dbReference>
<dbReference type="SUPFAM" id="SSF55073">
    <property type="entry name" value="Nucleotide cyclase"/>
    <property type="match status" value="2"/>
</dbReference>
<feature type="compositionally biased region" description="Basic and acidic residues" evidence="1">
    <location>
        <begin position="403"/>
        <end position="416"/>
    </location>
</feature>
<dbReference type="PANTHER" id="PTHR43081">
    <property type="entry name" value="ADENYLATE CYCLASE, TERMINAL-DIFFERENTIATION SPECIFIC-RELATED"/>
    <property type="match status" value="1"/>
</dbReference>
<name>A0AAD8YDL6_9STRA</name>
<sequence length="994" mass="110599">MNLHPIVNEMMPLDDDLEANSNNGRATTTRTRPSSAKHNIKMLPSIALNSSRPLYAIDHQAISCGKRLSGTKRQIRFRFGFASNDKITGAPCRNTVEEHDVVLLWSPMISGRAIINCNGQEVYHSVMRGVNMIVDVSWNMRGDHVLRIVAHASTASSKISGCRQYELFVDGVSYFNFLTVDQLKVTNCLGLGKRPVKRHSKFDKGGTNYSGGEAGRKRSDYTMSLLDQSDPGPRRMSSLANIDESETSRLSCQSDISPPLDQSDRSRGRRMNNSSQRNLNGGAILGLSKRPVQRHSMFDKGGTNYNEHPSTDRRHSSGEVGRQRSDYTLSLDQSDRSRESRKMSFLTNIDESETSRLSYQSDISPLDQSDRSRKHGMNNSSQLDGSARSSRMGKQRTSLNIDESERSDRSKDRQKMSDLTPPLDQSDRSRGQRMTKSKSTVDRSDRSSRSDRRDMRKLRSTSNLDESESARSKDSRPPPPSVNIYKPVNKNRRYNSSVLSASSEQTQKVTNSCDITSKSKVLQSYTIQDQPQQVNCDDDDDNNSVDTMKRALRTSFVNVAKSLSPPKGKVTIVYTDVQGSTLLWESCPSAMKKAQDIHDTIMRQCYSNHKGYEISTEGDSFNIAFQHPVDALAFALQAQIKLYKADWPQEILNHPDGKEDPYLKFKGLRVRFGINHGPTTNQIHRVTGRMIYAGEGVKIAKAMEKMSHGGQILCTIETWKAVGGLAERYLGRPQVMDCGEHVLFDANRTRYSRRIMQVVPNELAFDFFEARGQAEDGKVKDAALVEGRLFPPLPSKKQLSTCFLNAPYTNGRVVICFVHTVGLGDDDGSEDRSHNLLKLSKNLRKQLLRSDPPGYECQEDNGCWMLAFSSVDKAVSFGLKLIASIREGGAKEHLLGDVDCDKMYKIGIVYGPYTSMGPHKTSGLADYFGPIVNRAARVASNCEPGQLCVGIPLVSGAKIAPPNFGPSVQVRLLGIKQLKGVSVDIAVYCCSKCV</sequence>
<organism evidence="3 4">
    <name type="scientific">Skeletonema marinoi</name>
    <dbReference type="NCBI Taxonomy" id="267567"/>
    <lineage>
        <taxon>Eukaryota</taxon>
        <taxon>Sar</taxon>
        <taxon>Stramenopiles</taxon>
        <taxon>Ochrophyta</taxon>
        <taxon>Bacillariophyta</taxon>
        <taxon>Coscinodiscophyceae</taxon>
        <taxon>Thalassiosirophycidae</taxon>
        <taxon>Thalassiosirales</taxon>
        <taxon>Skeletonemataceae</taxon>
        <taxon>Skeletonema</taxon>
        <taxon>Skeletonema marinoi-dohrnii complex</taxon>
    </lineage>
</organism>
<evidence type="ECO:0000259" key="2">
    <source>
        <dbReference type="PROSITE" id="PS50125"/>
    </source>
</evidence>
<gene>
    <name evidence="3" type="ORF">QTG54_005082</name>
</gene>
<feature type="compositionally biased region" description="Basic and acidic residues" evidence="1">
    <location>
        <begin position="333"/>
        <end position="342"/>
    </location>
</feature>
<protein>
    <submittedName>
        <fullName evidence="3">Adenylate/guanylate cyclase domain-containing protein</fullName>
        <ecNumber evidence="3">4.6.1.-</ecNumber>
    </submittedName>
</protein>
<dbReference type="EC" id="4.6.1.-" evidence="3"/>
<dbReference type="PANTHER" id="PTHR43081:SF1">
    <property type="entry name" value="ADENYLATE CYCLASE, TERMINAL-DIFFERENTIATION SPECIFIC"/>
    <property type="match status" value="1"/>
</dbReference>
<proteinExistence type="predicted"/>
<feature type="compositionally biased region" description="Polar residues" evidence="1">
    <location>
        <begin position="345"/>
        <end position="367"/>
    </location>
</feature>
<dbReference type="PROSITE" id="PS50125">
    <property type="entry name" value="GUANYLATE_CYCLASE_2"/>
    <property type="match status" value="1"/>
</dbReference>
<evidence type="ECO:0000313" key="4">
    <source>
        <dbReference type="Proteomes" id="UP001224775"/>
    </source>
</evidence>
<dbReference type="Pfam" id="PF00211">
    <property type="entry name" value="Guanylate_cyc"/>
    <property type="match status" value="1"/>
</dbReference>
<feature type="compositionally biased region" description="Basic and acidic residues" evidence="1">
    <location>
        <begin position="309"/>
        <end position="325"/>
    </location>
</feature>
<dbReference type="GO" id="GO:0016829">
    <property type="term" value="F:lyase activity"/>
    <property type="evidence" value="ECO:0007669"/>
    <property type="project" value="UniProtKB-KW"/>
</dbReference>
<keyword evidence="4" id="KW-1185">Reference proteome</keyword>
<keyword evidence="3" id="KW-0456">Lyase</keyword>
<feature type="region of interest" description="Disordered" evidence="1">
    <location>
        <begin position="12"/>
        <end position="32"/>
    </location>
</feature>
<evidence type="ECO:0000313" key="3">
    <source>
        <dbReference type="EMBL" id="KAK1744549.1"/>
    </source>
</evidence>
<dbReference type="GO" id="GO:0009190">
    <property type="term" value="P:cyclic nucleotide biosynthetic process"/>
    <property type="evidence" value="ECO:0007669"/>
    <property type="project" value="InterPro"/>
</dbReference>
<feature type="domain" description="Guanylate cyclase" evidence="2">
    <location>
        <begin position="571"/>
        <end position="704"/>
    </location>
</feature>
<accession>A0AAD8YDL6</accession>
<dbReference type="GO" id="GO:0035556">
    <property type="term" value="P:intracellular signal transduction"/>
    <property type="evidence" value="ECO:0007669"/>
    <property type="project" value="InterPro"/>
</dbReference>
<dbReference type="InterPro" id="IPR029787">
    <property type="entry name" value="Nucleotide_cyclase"/>
</dbReference>
<feature type="region of interest" description="Disordered" evidence="1">
    <location>
        <begin position="200"/>
        <end position="487"/>
    </location>
</feature>
<feature type="compositionally biased region" description="Basic and acidic residues" evidence="1">
    <location>
        <begin position="439"/>
        <end position="454"/>
    </location>
</feature>
<dbReference type="AlphaFoldDB" id="A0AAD8YDL6"/>
<dbReference type="EMBL" id="JATAAI010000007">
    <property type="protein sequence ID" value="KAK1744549.1"/>
    <property type="molecule type" value="Genomic_DNA"/>
</dbReference>
<evidence type="ECO:0000256" key="1">
    <source>
        <dbReference type="SAM" id="MobiDB-lite"/>
    </source>
</evidence>
<dbReference type="SMART" id="SM00044">
    <property type="entry name" value="CYCc"/>
    <property type="match status" value="1"/>
</dbReference>
<dbReference type="CDD" id="cd07302">
    <property type="entry name" value="CHD"/>
    <property type="match status" value="1"/>
</dbReference>